<dbReference type="InterPro" id="IPR011051">
    <property type="entry name" value="RmlC_Cupin_sf"/>
</dbReference>
<sequence>MALNKKVWSDMAVDPEAPQGFYFRDAGCAQPITSMLEVWDAGTVEDPHHHPHDDMSVMVEGRIDVQFFDRQDDGSLIKKGDVQVFRKGDTAYIPANQIHSVVYTEDTKMVYVQDGEFGFSAD</sequence>
<reference evidence="4" key="2">
    <citation type="submission" date="2017-05" db="EMBL/GenBank/DDBJ databases">
        <title>Whole genome sequence of fish pathogenic bacteria, Photobacterium damselae subsp. piscicida, strain 91-197, isolated from hybrid striped bass (Morone sp.) in USA.</title>
        <authorList>
            <person name="Teru Y."/>
            <person name="Hikima J."/>
            <person name="Kono T."/>
            <person name="Sakai M."/>
            <person name="Takano T."/>
            <person name="Hawke J.P."/>
            <person name="Takeyama H."/>
            <person name="Aoki T."/>
        </authorList>
    </citation>
    <scope>NUCLEOTIDE SEQUENCE [LARGE SCALE GENOMIC DNA]</scope>
    <source>
        <strain evidence="4">91-197</strain>
    </source>
</reference>
<dbReference type="InterPro" id="IPR013096">
    <property type="entry name" value="Cupin_2"/>
</dbReference>
<reference evidence="2" key="1">
    <citation type="journal article" date="2017" name="Genome Announc.">
        <title>Whole-Genome Sequence of Photobacterium damselae subsp. piscicida Strain 91-197, Isolated from Hybrid Striped Bass (Morone sp.) in the United States.</title>
        <authorList>
            <person name="Teru Y."/>
            <person name="Hikima J."/>
            <person name="Kono T."/>
            <person name="Sakai M."/>
            <person name="Takano T."/>
            <person name="Hawke J.P."/>
            <person name="Takeyama H."/>
            <person name="Aoki T."/>
        </authorList>
    </citation>
    <scope>NUCLEOTIDE SEQUENCE</scope>
    <source>
        <strain evidence="2">91-197</strain>
    </source>
</reference>
<dbReference type="SUPFAM" id="SSF51182">
    <property type="entry name" value="RmlC-like cupins"/>
    <property type="match status" value="1"/>
</dbReference>
<dbReference type="Proteomes" id="UP000516656">
    <property type="component" value="Chromosome 2"/>
</dbReference>
<organism evidence="3 5">
    <name type="scientific">Photobacterium damsela subsp. piscicida</name>
    <name type="common">Pasteurella piscicida</name>
    <dbReference type="NCBI Taxonomy" id="38294"/>
    <lineage>
        <taxon>Bacteria</taxon>
        <taxon>Pseudomonadati</taxon>
        <taxon>Pseudomonadota</taxon>
        <taxon>Gammaproteobacteria</taxon>
        <taxon>Vibrionales</taxon>
        <taxon>Vibrionaceae</taxon>
        <taxon>Photobacterium</taxon>
    </lineage>
</organism>
<dbReference type="Pfam" id="PF07883">
    <property type="entry name" value="Cupin_2"/>
    <property type="match status" value="1"/>
</dbReference>
<evidence type="ECO:0000313" key="4">
    <source>
        <dbReference type="Proteomes" id="UP000218676"/>
    </source>
</evidence>
<protein>
    <submittedName>
        <fullName evidence="2">Cupin domain protein</fullName>
    </submittedName>
    <submittedName>
        <fullName evidence="3">Cupin domain-containing protein</fullName>
    </submittedName>
</protein>
<dbReference type="InterPro" id="IPR014710">
    <property type="entry name" value="RmlC-like_jellyroll"/>
</dbReference>
<feature type="domain" description="Cupin type-2" evidence="1">
    <location>
        <begin position="37"/>
        <end position="111"/>
    </location>
</feature>
<evidence type="ECO:0000313" key="3">
    <source>
        <dbReference type="EMBL" id="QOD58189.1"/>
    </source>
</evidence>
<gene>
    <name evidence="3" type="ORF">IC627_20685</name>
    <name evidence="2" type="ORF">PDPUS_2_00926</name>
</gene>
<evidence type="ECO:0000313" key="2">
    <source>
        <dbReference type="EMBL" id="BAX55512.1"/>
    </source>
</evidence>
<dbReference type="AlphaFoldDB" id="A0A1Q9GVN5"/>
<dbReference type="RefSeq" id="WP_044178382.1">
    <property type="nucleotide sequence ID" value="NZ_AP018046.1"/>
</dbReference>
<dbReference type="EMBL" id="CP061855">
    <property type="protein sequence ID" value="QOD58189.1"/>
    <property type="molecule type" value="Genomic_DNA"/>
</dbReference>
<dbReference type="Proteomes" id="UP000218676">
    <property type="component" value="Chromosome 2"/>
</dbReference>
<dbReference type="EMBL" id="AP018046">
    <property type="protein sequence ID" value="BAX55512.1"/>
    <property type="molecule type" value="Genomic_DNA"/>
</dbReference>
<accession>A0A1Q9GVN5</accession>
<reference evidence="3 5" key="3">
    <citation type="submission" date="2020-09" db="EMBL/GenBank/DDBJ databases">
        <title>Complete, closed and curated genome sequences of Photobacterium damselae subsp. piscicida isolates from Australia indicate localised evolution and additional plasmid-borne pathogenicity mechanisms.</title>
        <authorList>
            <person name="Baseggio L."/>
            <person name="Silayeva O."/>
            <person name="Buller N."/>
            <person name="Landos M."/>
            <person name="Engelstaedter J."/>
            <person name="Barnes A.C."/>
        </authorList>
    </citation>
    <scope>NUCLEOTIDE SEQUENCE [LARGE SCALE GENOMIC DNA]</scope>
    <source>
        <strain evidence="3 5">AS-16-0540-1</strain>
    </source>
</reference>
<dbReference type="Gene3D" id="2.60.120.10">
    <property type="entry name" value="Jelly Rolls"/>
    <property type="match status" value="1"/>
</dbReference>
<evidence type="ECO:0000259" key="1">
    <source>
        <dbReference type="Pfam" id="PF07883"/>
    </source>
</evidence>
<proteinExistence type="predicted"/>
<evidence type="ECO:0000313" key="5">
    <source>
        <dbReference type="Proteomes" id="UP000516656"/>
    </source>
</evidence>
<name>A0A1Q9GVN5_PHODP</name>